<dbReference type="OrthoDB" id="1092431at2"/>
<dbReference type="Proteomes" id="UP000237640">
    <property type="component" value="Unassembled WGS sequence"/>
</dbReference>
<dbReference type="PROSITE" id="PS50042">
    <property type="entry name" value="CNMP_BINDING_3"/>
    <property type="match status" value="1"/>
</dbReference>
<dbReference type="AlphaFoldDB" id="A0A2T0M9Z9"/>
<dbReference type="InterPro" id="IPR000595">
    <property type="entry name" value="cNMP-bd_dom"/>
</dbReference>
<dbReference type="InterPro" id="IPR018490">
    <property type="entry name" value="cNMP-bd_dom_sf"/>
</dbReference>
<sequence length="215" mass="25103">MIFKKQYYQPAMNDRSTNNLSSSSSGSLLFSNIQKYVHLNTDEEELVWSFFKTVNYAKKAVFLQQGDACRKFYFVEKGSVRAFHTNIEGKESTVMFAVEDWWITDMGAFLNEKSASISMETLDDCLLFELDSLSMKKLLEVIPKLEKYFRILFQRAYIREQQRALDAISIPLEKRYLDFLEKYPKIVKMVTQKQIASYLGVTPEFLSTIKNRIPS</sequence>
<gene>
    <name evidence="2" type="ORF">CLV81_2698</name>
</gene>
<reference evidence="2 3" key="1">
    <citation type="submission" date="2018-03" db="EMBL/GenBank/DDBJ databases">
        <title>Genomic Encyclopedia of Archaeal and Bacterial Type Strains, Phase II (KMG-II): from individual species to whole genera.</title>
        <authorList>
            <person name="Goeker M."/>
        </authorList>
    </citation>
    <scope>NUCLEOTIDE SEQUENCE [LARGE SCALE GENOMIC DNA]</scope>
    <source>
        <strain evidence="2 3">DSM 25027</strain>
    </source>
</reference>
<evidence type="ECO:0000259" key="1">
    <source>
        <dbReference type="PROSITE" id="PS50042"/>
    </source>
</evidence>
<name>A0A2T0M9Z9_9FLAO</name>
<dbReference type="EMBL" id="PVYX01000002">
    <property type="protein sequence ID" value="PRX54298.1"/>
    <property type="molecule type" value="Genomic_DNA"/>
</dbReference>
<dbReference type="InterPro" id="IPR014710">
    <property type="entry name" value="RmlC-like_jellyroll"/>
</dbReference>
<dbReference type="CDD" id="cd00038">
    <property type="entry name" value="CAP_ED"/>
    <property type="match status" value="1"/>
</dbReference>
<evidence type="ECO:0000313" key="2">
    <source>
        <dbReference type="EMBL" id="PRX54298.1"/>
    </source>
</evidence>
<organism evidence="2 3">
    <name type="scientific">Flagellimonas meridianipacifica</name>
    <dbReference type="NCBI Taxonomy" id="1080225"/>
    <lineage>
        <taxon>Bacteria</taxon>
        <taxon>Pseudomonadati</taxon>
        <taxon>Bacteroidota</taxon>
        <taxon>Flavobacteriia</taxon>
        <taxon>Flavobacteriales</taxon>
        <taxon>Flavobacteriaceae</taxon>
        <taxon>Flagellimonas</taxon>
    </lineage>
</organism>
<accession>A0A2T0M9Z9</accession>
<dbReference type="RefSeq" id="WP_106145588.1">
    <property type="nucleotide sequence ID" value="NZ_PVYX01000002.1"/>
</dbReference>
<dbReference type="SUPFAM" id="SSF51206">
    <property type="entry name" value="cAMP-binding domain-like"/>
    <property type="match status" value="1"/>
</dbReference>
<comment type="caution">
    <text evidence="2">The sequence shown here is derived from an EMBL/GenBank/DDBJ whole genome shotgun (WGS) entry which is preliminary data.</text>
</comment>
<dbReference type="Pfam" id="PF00027">
    <property type="entry name" value="cNMP_binding"/>
    <property type="match status" value="1"/>
</dbReference>
<dbReference type="Gene3D" id="2.60.120.10">
    <property type="entry name" value="Jelly Rolls"/>
    <property type="match status" value="1"/>
</dbReference>
<evidence type="ECO:0000313" key="3">
    <source>
        <dbReference type="Proteomes" id="UP000237640"/>
    </source>
</evidence>
<proteinExistence type="predicted"/>
<keyword evidence="3" id="KW-1185">Reference proteome</keyword>
<feature type="domain" description="Cyclic nucleotide-binding" evidence="1">
    <location>
        <begin position="35"/>
        <end position="139"/>
    </location>
</feature>
<protein>
    <submittedName>
        <fullName evidence="2">CRP-like cAMP-binding protein</fullName>
    </submittedName>
</protein>